<comment type="caution">
    <text evidence="1">The sequence shown here is derived from an EMBL/GenBank/DDBJ whole genome shotgun (WGS) entry which is preliminary data.</text>
</comment>
<protein>
    <recommendedName>
        <fullName evidence="3">Reverse transcriptase domain-containing protein</fullName>
    </recommendedName>
</protein>
<evidence type="ECO:0008006" key="3">
    <source>
        <dbReference type="Google" id="ProtNLM"/>
    </source>
</evidence>
<keyword evidence="2" id="KW-1185">Reference proteome</keyword>
<proteinExistence type="predicted"/>
<dbReference type="InterPro" id="IPR051320">
    <property type="entry name" value="Viral_Replic_Matur_Polypro"/>
</dbReference>
<reference evidence="1 2" key="1">
    <citation type="journal article" date="2020" name="G3 (Bethesda)">
        <title>Draft Genome of the Common Snapping Turtle, Chelydra serpentina, a Model for Phenotypic Plasticity in Reptiles.</title>
        <authorList>
            <person name="Das D."/>
            <person name="Singh S.K."/>
            <person name="Bierstedt J."/>
            <person name="Erickson A."/>
            <person name="Galli G.L.J."/>
            <person name="Crossley D.A. 2nd"/>
            <person name="Rhen T."/>
        </authorList>
    </citation>
    <scope>NUCLEOTIDE SEQUENCE [LARGE SCALE GENOMIC DNA]</scope>
    <source>
        <strain evidence="1">KW</strain>
    </source>
</reference>
<organism evidence="1 2">
    <name type="scientific">Chelydra serpentina</name>
    <name type="common">Snapping turtle</name>
    <name type="synonym">Testudo serpentina</name>
    <dbReference type="NCBI Taxonomy" id="8475"/>
    <lineage>
        <taxon>Eukaryota</taxon>
        <taxon>Metazoa</taxon>
        <taxon>Chordata</taxon>
        <taxon>Craniata</taxon>
        <taxon>Vertebrata</taxon>
        <taxon>Euteleostomi</taxon>
        <taxon>Archelosauria</taxon>
        <taxon>Testudinata</taxon>
        <taxon>Testudines</taxon>
        <taxon>Cryptodira</taxon>
        <taxon>Durocryptodira</taxon>
        <taxon>Americhelydia</taxon>
        <taxon>Chelydroidea</taxon>
        <taxon>Chelydridae</taxon>
        <taxon>Chelydra</taxon>
    </lineage>
</organism>
<gene>
    <name evidence="1" type="ORF">G0U57_005033</name>
</gene>
<dbReference type="EMBL" id="JAHGAV010000167">
    <property type="protein sequence ID" value="KAG6929688.1"/>
    <property type="molecule type" value="Genomic_DNA"/>
</dbReference>
<dbReference type="Proteomes" id="UP000765507">
    <property type="component" value="Unassembled WGS sequence"/>
</dbReference>
<dbReference type="AlphaFoldDB" id="A0A8T1SLG9"/>
<dbReference type="InterPro" id="IPR043502">
    <property type="entry name" value="DNA/RNA_pol_sf"/>
</dbReference>
<dbReference type="Gene3D" id="3.30.70.270">
    <property type="match status" value="1"/>
</dbReference>
<dbReference type="Gene3D" id="3.10.10.10">
    <property type="entry name" value="HIV Type 1 Reverse Transcriptase, subunit A, domain 1"/>
    <property type="match status" value="1"/>
</dbReference>
<evidence type="ECO:0000313" key="2">
    <source>
        <dbReference type="Proteomes" id="UP000765507"/>
    </source>
</evidence>
<dbReference type="SUPFAM" id="SSF56672">
    <property type="entry name" value="DNA/RNA polymerases"/>
    <property type="match status" value="1"/>
</dbReference>
<dbReference type="PANTHER" id="PTHR33064">
    <property type="entry name" value="POL PROTEIN"/>
    <property type="match status" value="1"/>
</dbReference>
<evidence type="ECO:0000313" key="1">
    <source>
        <dbReference type="EMBL" id="KAG6929688.1"/>
    </source>
</evidence>
<name>A0A8T1SLG9_CHESE</name>
<dbReference type="InterPro" id="IPR043128">
    <property type="entry name" value="Rev_trsase/Diguanyl_cyclase"/>
</dbReference>
<feature type="non-terminal residue" evidence="1">
    <location>
        <position position="1"/>
    </location>
</feature>
<accession>A0A8T1SLG9</accession>
<dbReference type="PANTHER" id="PTHR33064:SF29">
    <property type="entry name" value="PEPTIDASE A2 DOMAIN-CONTAINING PROTEIN-RELATED"/>
    <property type="match status" value="1"/>
</dbReference>
<sequence length="124" mass="14320">FELYHFLNIPLGQHGVSTTFQRLMDWVLFPHAHYATVYLYDIIIYSLDWDSHVCLVTVALKLISRADQTANPAKCRFRNRYLVYVRGGGPIGPLMDIIQALANYVIPSTKKQVRQFWGLAGYDR</sequence>